<dbReference type="Pfam" id="PF07156">
    <property type="entry name" value="Prenylcys_lyase"/>
    <property type="match status" value="1"/>
</dbReference>
<evidence type="ECO:0000256" key="3">
    <source>
        <dbReference type="ARBA" id="ARBA00022630"/>
    </source>
</evidence>
<keyword evidence="10" id="KW-0456">Lyase</keyword>
<dbReference type="PANTHER" id="PTHR15944:SF0">
    <property type="entry name" value="PRENYLCYSTEINE LYASE DOMAIN-CONTAINING PROTEIN"/>
    <property type="match status" value="1"/>
</dbReference>
<keyword evidence="7" id="KW-0325">Glycoprotein</keyword>
<dbReference type="GO" id="GO:0016829">
    <property type="term" value="F:lyase activity"/>
    <property type="evidence" value="ECO:0007669"/>
    <property type="project" value="UniProtKB-KW"/>
</dbReference>
<evidence type="ECO:0000256" key="2">
    <source>
        <dbReference type="ARBA" id="ARBA00009967"/>
    </source>
</evidence>
<keyword evidence="3" id="KW-0285">Flavoprotein</keyword>
<evidence type="ECO:0000259" key="9">
    <source>
        <dbReference type="Pfam" id="PF07156"/>
    </source>
</evidence>
<dbReference type="AlphaFoldDB" id="K2RCE5"/>
<evidence type="ECO:0000256" key="5">
    <source>
        <dbReference type="ARBA" id="ARBA00022827"/>
    </source>
</evidence>
<organism evidence="10 11">
    <name type="scientific">Macrophomina phaseolina (strain MS6)</name>
    <name type="common">Charcoal rot fungus</name>
    <dbReference type="NCBI Taxonomy" id="1126212"/>
    <lineage>
        <taxon>Eukaryota</taxon>
        <taxon>Fungi</taxon>
        <taxon>Dikarya</taxon>
        <taxon>Ascomycota</taxon>
        <taxon>Pezizomycotina</taxon>
        <taxon>Dothideomycetes</taxon>
        <taxon>Dothideomycetes incertae sedis</taxon>
        <taxon>Botryosphaeriales</taxon>
        <taxon>Botryosphaeriaceae</taxon>
        <taxon>Macrophomina</taxon>
    </lineage>
</organism>
<dbReference type="GO" id="GO:0030327">
    <property type="term" value="P:prenylated protein catabolic process"/>
    <property type="evidence" value="ECO:0007669"/>
    <property type="project" value="TreeGrafter"/>
</dbReference>
<reference evidence="10 11" key="1">
    <citation type="journal article" date="2012" name="BMC Genomics">
        <title>Tools to kill: Genome of one of the most destructive plant pathogenic fungi Macrophomina phaseolina.</title>
        <authorList>
            <person name="Islam M.S."/>
            <person name="Haque M.S."/>
            <person name="Islam M.M."/>
            <person name="Emdad E.M."/>
            <person name="Halim A."/>
            <person name="Hossen Q.M.M."/>
            <person name="Hossain M.Z."/>
            <person name="Ahmed B."/>
            <person name="Rahim S."/>
            <person name="Rahman M.S."/>
            <person name="Alam M.M."/>
            <person name="Hou S."/>
            <person name="Wan X."/>
            <person name="Saito J.A."/>
            <person name="Alam M."/>
        </authorList>
    </citation>
    <scope>NUCLEOTIDE SEQUENCE [LARGE SCALE GENOMIC DNA]</scope>
    <source>
        <strain evidence="10 11">MS6</strain>
    </source>
</reference>
<evidence type="ECO:0000313" key="10">
    <source>
        <dbReference type="EMBL" id="EKG10542.1"/>
    </source>
</evidence>
<dbReference type="InterPro" id="IPR036188">
    <property type="entry name" value="FAD/NAD-bd_sf"/>
</dbReference>
<comment type="similarity">
    <text evidence="2">Belongs to the prenylcysteine oxidase family.</text>
</comment>
<dbReference type="GO" id="GO:0001735">
    <property type="term" value="F:prenylcysteine oxidase activity"/>
    <property type="evidence" value="ECO:0007669"/>
    <property type="project" value="InterPro"/>
</dbReference>
<comment type="cofactor">
    <cofactor evidence="1">
        <name>FAD</name>
        <dbReference type="ChEBI" id="CHEBI:57692"/>
    </cofactor>
</comment>
<dbReference type="Pfam" id="PF13450">
    <property type="entry name" value="NAD_binding_8"/>
    <property type="match status" value="1"/>
</dbReference>
<accession>K2RCE5</accession>
<evidence type="ECO:0000256" key="1">
    <source>
        <dbReference type="ARBA" id="ARBA00001974"/>
    </source>
</evidence>
<protein>
    <submittedName>
        <fullName evidence="10">Prenylcysteine lyase</fullName>
    </submittedName>
</protein>
<feature type="chain" id="PRO_5003864085" evidence="8">
    <location>
        <begin position="19"/>
        <end position="552"/>
    </location>
</feature>
<evidence type="ECO:0000256" key="7">
    <source>
        <dbReference type="ARBA" id="ARBA00023180"/>
    </source>
</evidence>
<dbReference type="eggNOG" id="ENOG502QSHJ">
    <property type="taxonomic scope" value="Eukaryota"/>
</dbReference>
<evidence type="ECO:0000256" key="8">
    <source>
        <dbReference type="SAM" id="SignalP"/>
    </source>
</evidence>
<keyword evidence="6" id="KW-0560">Oxidoreductase</keyword>
<dbReference type="EMBL" id="AHHD01000517">
    <property type="protein sequence ID" value="EKG10542.1"/>
    <property type="molecule type" value="Genomic_DNA"/>
</dbReference>
<name>K2RCE5_MACPH</name>
<dbReference type="PANTHER" id="PTHR15944">
    <property type="entry name" value="FARNESYLCYSTEINE LYASE"/>
    <property type="match status" value="1"/>
</dbReference>
<feature type="signal peptide" evidence="8">
    <location>
        <begin position="1"/>
        <end position="18"/>
    </location>
</feature>
<evidence type="ECO:0000256" key="4">
    <source>
        <dbReference type="ARBA" id="ARBA00022729"/>
    </source>
</evidence>
<gene>
    <name evidence="10" type="ORF">MPH_12400</name>
</gene>
<dbReference type="PIRSF" id="PIRSF036292">
    <property type="entry name" value="Prenylcysteine_oxidase"/>
    <property type="match status" value="1"/>
</dbReference>
<dbReference type="Gene3D" id="3.50.50.60">
    <property type="entry name" value="FAD/NAD(P)-binding domain"/>
    <property type="match status" value="1"/>
</dbReference>
<dbReference type="OrthoDB" id="437369at2759"/>
<evidence type="ECO:0000256" key="6">
    <source>
        <dbReference type="ARBA" id="ARBA00023002"/>
    </source>
</evidence>
<sequence>MLRNLALVAAYLSAQVSSHDVSDHQQHLSAANVPAKKVAIIGAGAGGSSAAFHLSQYAALAGIPTNITIFERSSYIGGRSTTVHAYDAPALPVELGASIFVSVNRVLMDAVAHFNLSSNGYSEVIVDEDEDESDNGRDFMGVWDGHEFVLTAPEDMGWLDKAKLMWKYGLAPIRAMRLMRKTVGTFLQMYEEPHFPWASLTEKVHELGLVNATAATGEEFLRKNGIGGAFAHDVVQASTRVNYAQNLARINGLLSMVCMATDGAMSVDGGNWRIFSHLAHAATHDIRLNTSVSALIKRSDATYTLIPQDSTTSALRAPEHFDAVILAAPYHSANISIPALPEHVPDAIPYVKLHVTLFASPHRLAASAFNLPDGTPVPQVVLTTLGKSDDARGDDSPARVGAAGFFSISALRRVRNPRTGQREYLYKIFSPAPVTGGFLARILGVADDASNDDREDGVGEAVGAGDVTWIYRKVWESYPFEYPRVTFEEVRLDQELWYTSAVEGFISTMETSALAGKNVARLIVDGWVGGKEGRKVGASEGVVEEEDGVKEL</sequence>
<dbReference type="InParanoid" id="K2RCE5"/>
<feature type="domain" description="Prenylcysteine lyase" evidence="9">
    <location>
        <begin position="155"/>
        <end position="529"/>
    </location>
</feature>
<dbReference type="Proteomes" id="UP000007129">
    <property type="component" value="Unassembled WGS sequence"/>
</dbReference>
<proteinExistence type="inferred from homology"/>
<dbReference type="HOGENOM" id="CLU_021176_0_0_1"/>
<keyword evidence="5" id="KW-0274">FAD</keyword>
<dbReference type="InterPro" id="IPR017046">
    <property type="entry name" value="Prenylcysteine_Oxase1"/>
</dbReference>
<dbReference type="VEuPathDB" id="FungiDB:MPH_12400"/>
<dbReference type="SUPFAM" id="SSF51905">
    <property type="entry name" value="FAD/NAD(P)-binding domain"/>
    <property type="match status" value="1"/>
</dbReference>
<dbReference type="STRING" id="1126212.K2RCE5"/>
<keyword evidence="4 8" id="KW-0732">Signal</keyword>
<comment type="caution">
    <text evidence="10">The sequence shown here is derived from an EMBL/GenBank/DDBJ whole genome shotgun (WGS) entry which is preliminary data.</text>
</comment>
<dbReference type="InterPro" id="IPR010795">
    <property type="entry name" value="Prenylcys_lyase"/>
</dbReference>
<dbReference type="GO" id="GO:0030328">
    <property type="term" value="P:prenylcysteine catabolic process"/>
    <property type="evidence" value="ECO:0007669"/>
    <property type="project" value="InterPro"/>
</dbReference>
<evidence type="ECO:0000313" key="11">
    <source>
        <dbReference type="Proteomes" id="UP000007129"/>
    </source>
</evidence>